<accession>L1IK54</accession>
<keyword evidence="9" id="KW-1185">Reference proteome</keyword>
<evidence type="ECO:0000259" key="5">
    <source>
        <dbReference type="Pfam" id="PF04112"/>
    </source>
</evidence>
<reference evidence="7 9" key="1">
    <citation type="journal article" date="2012" name="Nature">
        <title>Algal genomes reveal evolutionary mosaicism and the fate of nucleomorphs.</title>
        <authorList>
            <consortium name="DOE Joint Genome Institute"/>
            <person name="Curtis B.A."/>
            <person name="Tanifuji G."/>
            <person name="Burki F."/>
            <person name="Gruber A."/>
            <person name="Irimia M."/>
            <person name="Maruyama S."/>
            <person name="Arias M.C."/>
            <person name="Ball S.G."/>
            <person name="Gile G.H."/>
            <person name="Hirakawa Y."/>
            <person name="Hopkins J.F."/>
            <person name="Kuo A."/>
            <person name="Rensing S.A."/>
            <person name="Schmutz J."/>
            <person name="Symeonidi A."/>
            <person name="Elias M."/>
            <person name="Eveleigh R.J."/>
            <person name="Herman E.K."/>
            <person name="Klute M.J."/>
            <person name="Nakayama T."/>
            <person name="Obornik M."/>
            <person name="Reyes-Prieto A."/>
            <person name="Armbrust E.V."/>
            <person name="Aves S.J."/>
            <person name="Beiko R.G."/>
            <person name="Coutinho P."/>
            <person name="Dacks J.B."/>
            <person name="Durnford D.G."/>
            <person name="Fast N.M."/>
            <person name="Green B.R."/>
            <person name="Grisdale C.J."/>
            <person name="Hempel F."/>
            <person name="Henrissat B."/>
            <person name="Hoppner M.P."/>
            <person name="Ishida K."/>
            <person name="Kim E."/>
            <person name="Koreny L."/>
            <person name="Kroth P.G."/>
            <person name="Liu Y."/>
            <person name="Malik S.B."/>
            <person name="Maier U.G."/>
            <person name="McRose D."/>
            <person name="Mock T."/>
            <person name="Neilson J.A."/>
            <person name="Onodera N.T."/>
            <person name="Poole A.M."/>
            <person name="Pritham E.J."/>
            <person name="Richards T.A."/>
            <person name="Rocap G."/>
            <person name="Roy S.W."/>
            <person name="Sarai C."/>
            <person name="Schaack S."/>
            <person name="Shirato S."/>
            <person name="Slamovits C.H."/>
            <person name="Spencer D.F."/>
            <person name="Suzuki S."/>
            <person name="Worden A.Z."/>
            <person name="Zauner S."/>
            <person name="Barry K."/>
            <person name="Bell C."/>
            <person name="Bharti A.K."/>
            <person name="Crow J.A."/>
            <person name="Grimwood J."/>
            <person name="Kramer R."/>
            <person name="Lindquist E."/>
            <person name="Lucas S."/>
            <person name="Salamov A."/>
            <person name="McFadden G.I."/>
            <person name="Lane C.E."/>
            <person name="Keeling P.J."/>
            <person name="Gray M.W."/>
            <person name="Grigoriev I.V."/>
            <person name="Archibald J.M."/>
        </authorList>
    </citation>
    <scope>NUCLEOTIDE SEQUENCE</scope>
    <source>
        <strain evidence="7 9">CCMP2712</strain>
    </source>
</reference>
<dbReference type="eggNOG" id="KOG2343">
    <property type="taxonomic scope" value="Eukaryota"/>
</dbReference>
<dbReference type="InterPro" id="IPR057982">
    <property type="entry name" value="TPR_NAA35"/>
</dbReference>
<dbReference type="KEGG" id="gtt:GUITHDRAFT_145852"/>
<dbReference type="RefSeq" id="XP_005823259.1">
    <property type="nucleotide sequence ID" value="XM_005823202.1"/>
</dbReference>
<dbReference type="InterPro" id="IPR057983">
    <property type="entry name" value="NAA35-like_N"/>
</dbReference>
<evidence type="ECO:0000256" key="1">
    <source>
        <dbReference type="ARBA" id="ARBA00004496"/>
    </source>
</evidence>
<comment type="similarity">
    <text evidence="2">Belongs to the MAK10 family.</text>
</comment>
<dbReference type="InterPro" id="IPR007244">
    <property type="entry name" value="Naa35_N"/>
</dbReference>
<feature type="region of interest" description="Disordered" evidence="4">
    <location>
        <begin position="198"/>
        <end position="224"/>
    </location>
</feature>
<gene>
    <name evidence="7" type="ORF">GUITHDRAFT_145852</name>
</gene>
<reference evidence="9" key="2">
    <citation type="submission" date="2012-11" db="EMBL/GenBank/DDBJ databases">
        <authorList>
            <person name="Kuo A."/>
            <person name="Curtis B.A."/>
            <person name="Tanifuji G."/>
            <person name="Burki F."/>
            <person name="Gruber A."/>
            <person name="Irimia M."/>
            <person name="Maruyama S."/>
            <person name="Arias M.C."/>
            <person name="Ball S.G."/>
            <person name="Gile G.H."/>
            <person name="Hirakawa Y."/>
            <person name="Hopkins J.F."/>
            <person name="Rensing S.A."/>
            <person name="Schmutz J."/>
            <person name="Symeonidi A."/>
            <person name="Elias M."/>
            <person name="Eveleigh R.J."/>
            <person name="Herman E.K."/>
            <person name="Klute M.J."/>
            <person name="Nakayama T."/>
            <person name="Obornik M."/>
            <person name="Reyes-Prieto A."/>
            <person name="Armbrust E.V."/>
            <person name="Aves S.J."/>
            <person name="Beiko R.G."/>
            <person name="Coutinho P."/>
            <person name="Dacks J.B."/>
            <person name="Durnford D.G."/>
            <person name="Fast N.M."/>
            <person name="Green B.R."/>
            <person name="Grisdale C."/>
            <person name="Hempe F."/>
            <person name="Henrissat B."/>
            <person name="Hoppner M.P."/>
            <person name="Ishida K.-I."/>
            <person name="Kim E."/>
            <person name="Koreny L."/>
            <person name="Kroth P.G."/>
            <person name="Liu Y."/>
            <person name="Malik S.-B."/>
            <person name="Maier U.G."/>
            <person name="McRose D."/>
            <person name="Mock T."/>
            <person name="Neilson J.A."/>
            <person name="Onodera N.T."/>
            <person name="Poole A.M."/>
            <person name="Pritham E.J."/>
            <person name="Richards T.A."/>
            <person name="Rocap G."/>
            <person name="Roy S.W."/>
            <person name="Sarai C."/>
            <person name="Schaack S."/>
            <person name="Shirato S."/>
            <person name="Slamovits C.H."/>
            <person name="Spencer D.F."/>
            <person name="Suzuki S."/>
            <person name="Worden A.Z."/>
            <person name="Zauner S."/>
            <person name="Barry K."/>
            <person name="Bell C."/>
            <person name="Bharti A.K."/>
            <person name="Crow J.A."/>
            <person name="Grimwood J."/>
            <person name="Kramer R."/>
            <person name="Lindquist E."/>
            <person name="Lucas S."/>
            <person name="Salamov A."/>
            <person name="McFadden G.I."/>
            <person name="Lane C.E."/>
            <person name="Keeling P.J."/>
            <person name="Gray M.W."/>
            <person name="Grigoriev I.V."/>
            <person name="Archibald J.M."/>
        </authorList>
    </citation>
    <scope>NUCLEOTIDE SEQUENCE</scope>
    <source>
        <strain evidence="9">CCMP2712</strain>
    </source>
</reference>
<dbReference type="PANTHER" id="PTHR21373:SF0">
    <property type="entry name" value="N-ALPHA-ACETYLTRANSFERASE 35, NATC AUXILIARY SUBUNIT"/>
    <property type="match status" value="1"/>
</dbReference>
<proteinExistence type="inferred from homology"/>
<dbReference type="HOGENOM" id="CLU_011757_1_1_1"/>
<dbReference type="EnsemblProtists" id="EKX36279">
    <property type="protein sequence ID" value="EKX36279"/>
    <property type="gene ID" value="GUITHDRAFT_145852"/>
</dbReference>
<dbReference type="Pfam" id="PF25789">
    <property type="entry name" value="TPR_NAA35"/>
    <property type="match status" value="1"/>
</dbReference>
<dbReference type="Proteomes" id="UP000011087">
    <property type="component" value="Unassembled WGS sequence"/>
</dbReference>
<evidence type="ECO:0000259" key="6">
    <source>
        <dbReference type="Pfam" id="PF25789"/>
    </source>
</evidence>
<evidence type="ECO:0000313" key="8">
    <source>
        <dbReference type="EnsemblProtists" id="EKX36279"/>
    </source>
</evidence>
<dbReference type="GO" id="GO:0031417">
    <property type="term" value="C:NatC complex"/>
    <property type="evidence" value="ECO:0007669"/>
    <property type="project" value="InterPro"/>
</dbReference>
<dbReference type="PANTHER" id="PTHR21373">
    <property type="entry name" value="GLUCOSE REPRESSIBLE PROTEIN MAK10"/>
    <property type="match status" value="1"/>
</dbReference>
<feature type="region of interest" description="Disordered" evidence="4">
    <location>
        <begin position="543"/>
        <end position="578"/>
    </location>
</feature>
<evidence type="ECO:0000256" key="3">
    <source>
        <dbReference type="ARBA" id="ARBA00022490"/>
    </source>
</evidence>
<dbReference type="Pfam" id="PF04112">
    <property type="entry name" value="Mak10"/>
    <property type="match status" value="1"/>
</dbReference>
<name>L1IK54_GUITC</name>
<dbReference type="AlphaFoldDB" id="L1IK54"/>
<comment type="subcellular location">
    <subcellularLocation>
        <location evidence="1">Cytoplasm</location>
    </subcellularLocation>
</comment>
<feature type="compositionally biased region" description="Basic residues" evidence="4">
    <location>
        <begin position="555"/>
        <end position="566"/>
    </location>
</feature>
<feature type="domain" description="NAA35-like N-terminal" evidence="5">
    <location>
        <begin position="28"/>
        <end position="171"/>
    </location>
</feature>
<feature type="compositionally biased region" description="Basic and acidic residues" evidence="4">
    <location>
        <begin position="748"/>
        <end position="774"/>
    </location>
</feature>
<dbReference type="STRING" id="905079.L1IK54"/>
<organism evidence="7">
    <name type="scientific">Guillardia theta (strain CCMP2712)</name>
    <name type="common">Cryptophyte</name>
    <dbReference type="NCBI Taxonomy" id="905079"/>
    <lineage>
        <taxon>Eukaryota</taxon>
        <taxon>Cryptophyceae</taxon>
        <taxon>Pyrenomonadales</taxon>
        <taxon>Geminigeraceae</taxon>
        <taxon>Guillardia</taxon>
    </lineage>
</organism>
<sequence>MHMAGEHGGEWTDFTRVLMAARGELGKGQMLHADSFNLGDSMSALEMMDPKMDAGLVNPDVVSAEESFEQGLVPLHPDLETMVALSDKMLALEMTWVRGTGFFPRPRSVFTCLYCHRPDEIQNQSLRLYCQALLKSCELVKKAVSRANVYEEEDFSMNLGGFSFYDKLSEEPLTSLGDSSLTGLEENLQKHLKLVKMSAGGKGEGGESREVPSEGQETRQQAGAPTEGFILDVQDAPVLEAFLARIRLRRAWLGVLHNLSKGFKSLKSAHKLIAYALAQLSVTRATVNYDSSRVGKFAIQPRLNMKLMAPSPPRPVPILNLSAAFDELEEQLNFLKTLCVKLPFVTSLSQLHHFLEDYTSGSPAPGALPRSFLRLLLTSGNFLGGENTQHLVRQSMADYLIPEHALQSVSAASFIHTTSKLVLNYCTSSCYNLGRQRRRMARSIDDWAHAQLEAELVDQTVFLVYEDRKPCLLSETGAFFSGWLLDQMLVMVVRYFELGFQLRLYAGFEHSMLYWYMDYLLGVRINCQPSIFFPKSRQHQLEESRGVAEKGGKGASKKKDKSKGHGGKTGGAKKSEPSMEQLMLEAKQAMCRGVFRLIAGLNSEKIYELDELSRATLPLRFQRRFGPVMRVEQPHALSFLHYEENTDSSQYHPSELYGAAAESFFQARTVADKLVHKLQASSSEDAGVLLDEMAKTAKGLVAVATFNESLAEFTYQRSIAGQQQGGRGAGSDDFPLPPGYKMAQEYTEWTRRKSRKEEDAAESRSRGGEERPDEWQDEWKPWMNAMEHNLLCDAPQMKVTKKVSFIFGPSQIYPFVMIDMKR</sequence>
<evidence type="ECO:0000256" key="4">
    <source>
        <dbReference type="SAM" id="MobiDB-lite"/>
    </source>
</evidence>
<evidence type="ECO:0000313" key="7">
    <source>
        <dbReference type="EMBL" id="EKX36279.1"/>
    </source>
</evidence>
<feature type="compositionally biased region" description="Basic and acidic residues" evidence="4">
    <location>
        <begin position="543"/>
        <end position="552"/>
    </location>
</feature>
<evidence type="ECO:0000256" key="2">
    <source>
        <dbReference type="ARBA" id="ARBA00006289"/>
    </source>
</evidence>
<feature type="domain" description="NAA35-like TPR repeats" evidence="6">
    <location>
        <begin position="342"/>
        <end position="679"/>
    </location>
</feature>
<dbReference type="EMBL" id="JH993076">
    <property type="protein sequence ID" value="EKX36279.1"/>
    <property type="molecule type" value="Genomic_DNA"/>
</dbReference>
<dbReference type="OMA" id="QMEWIVQ"/>
<protein>
    <submittedName>
        <fullName evidence="7 8">Uncharacterized protein</fullName>
    </submittedName>
</protein>
<keyword evidence="3" id="KW-0963">Cytoplasm</keyword>
<dbReference type="OrthoDB" id="269405at2759"/>
<evidence type="ECO:0000313" key="9">
    <source>
        <dbReference type="Proteomes" id="UP000011087"/>
    </source>
</evidence>
<dbReference type="PaxDb" id="55529-EKX36279"/>
<reference evidence="8" key="3">
    <citation type="submission" date="2016-03" db="UniProtKB">
        <authorList>
            <consortium name="EnsemblProtists"/>
        </authorList>
    </citation>
    <scope>IDENTIFICATION</scope>
</reference>
<dbReference type="GeneID" id="17293017"/>
<feature type="region of interest" description="Disordered" evidence="4">
    <location>
        <begin position="747"/>
        <end position="774"/>
    </location>
</feature>